<dbReference type="AlphaFoldDB" id="A0A165UIV9"/>
<dbReference type="InterPro" id="IPR016181">
    <property type="entry name" value="Acyl_CoA_acyltransferase"/>
</dbReference>
<feature type="domain" description="N-acetyltransferase" evidence="2">
    <location>
        <begin position="29"/>
        <end position="214"/>
    </location>
</feature>
<evidence type="ECO:0000259" key="2">
    <source>
        <dbReference type="Pfam" id="PF13302"/>
    </source>
</evidence>
<dbReference type="EMBL" id="KV429032">
    <property type="protein sequence ID" value="KZT74974.1"/>
    <property type="molecule type" value="Genomic_DNA"/>
</dbReference>
<dbReference type="STRING" id="1314783.A0A165UIV9"/>
<gene>
    <name evidence="3" type="ORF">DAEQUDRAFT_807252</name>
</gene>
<proteinExistence type="predicted"/>
<evidence type="ECO:0000313" key="3">
    <source>
        <dbReference type="EMBL" id="KZT74974.1"/>
    </source>
</evidence>
<reference evidence="3 4" key="1">
    <citation type="journal article" date="2016" name="Mol. Biol. Evol.">
        <title>Comparative Genomics of Early-Diverging Mushroom-Forming Fungi Provides Insights into the Origins of Lignocellulose Decay Capabilities.</title>
        <authorList>
            <person name="Nagy L.G."/>
            <person name="Riley R."/>
            <person name="Tritt A."/>
            <person name="Adam C."/>
            <person name="Daum C."/>
            <person name="Floudas D."/>
            <person name="Sun H."/>
            <person name="Yadav J.S."/>
            <person name="Pangilinan J."/>
            <person name="Larsson K.H."/>
            <person name="Matsuura K."/>
            <person name="Barry K."/>
            <person name="Labutti K."/>
            <person name="Kuo R."/>
            <person name="Ohm R.A."/>
            <person name="Bhattacharya S.S."/>
            <person name="Shirouzu T."/>
            <person name="Yoshinaga Y."/>
            <person name="Martin F.M."/>
            <person name="Grigoriev I.V."/>
            <person name="Hibbett D.S."/>
        </authorList>
    </citation>
    <scope>NUCLEOTIDE SEQUENCE [LARGE SCALE GENOMIC DNA]</scope>
    <source>
        <strain evidence="3 4">L-15889</strain>
    </source>
</reference>
<dbReference type="PANTHER" id="PTHR43328">
    <property type="entry name" value="ACETYLTRANSFERASE-RELATED"/>
    <property type="match status" value="1"/>
</dbReference>
<dbReference type="OrthoDB" id="630895at2759"/>
<keyword evidence="4" id="KW-1185">Reference proteome</keyword>
<feature type="region of interest" description="Disordered" evidence="1">
    <location>
        <begin position="1"/>
        <end position="22"/>
    </location>
</feature>
<protein>
    <recommendedName>
        <fullName evidence="2">N-acetyltransferase domain-containing protein</fullName>
    </recommendedName>
</protein>
<dbReference type="SUPFAM" id="SSF55729">
    <property type="entry name" value="Acyl-CoA N-acyltransferases (Nat)"/>
    <property type="match status" value="1"/>
</dbReference>
<dbReference type="Gene3D" id="3.40.630.30">
    <property type="match status" value="1"/>
</dbReference>
<name>A0A165UIV9_9APHY</name>
<organism evidence="3 4">
    <name type="scientific">Daedalea quercina L-15889</name>
    <dbReference type="NCBI Taxonomy" id="1314783"/>
    <lineage>
        <taxon>Eukaryota</taxon>
        <taxon>Fungi</taxon>
        <taxon>Dikarya</taxon>
        <taxon>Basidiomycota</taxon>
        <taxon>Agaricomycotina</taxon>
        <taxon>Agaricomycetes</taxon>
        <taxon>Polyporales</taxon>
        <taxon>Fomitopsis</taxon>
    </lineage>
</organism>
<dbReference type="GO" id="GO:0016747">
    <property type="term" value="F:acyltransferase activity, transferring groups other than amino-acyl groups"/>
    <property type="evidence" value="ECO:0007669"/>
    <property type="project" value="InterPro"/>
</dbReference>
<dbReference type="InterPro" id="IPR000182">
    <property type="entry name" value="GNAT_dom"/>
</dbReference>
<dbReference type="PANTHER" id="PTHR43328:SF1">
    <property type="entry name" value="N-ACETYLTRANSFERASE DOMAIN-CONTAINING PROTEIN"/>
    <property type="match status" value="1"/>
</dbReference>
<dbReference type="Proteomes" id="UP000076727">
    <property type="component" value="Unassembled WGS sequence"/>
</dbReference>
<sequence>MSHSRLHPLQVNSATGEPYLRLPSPHDNIIITPPRMSDVDAAVHNLNDRKIVDFLIGPPFPYLPSHAEVWLSNVKEASDAVLAELGRDDPGQSDNEPKVVGRCPVHALREVAEDGTETLIGDITIRRCDFAHEGAQRDMRREENEARPVGDPTIVWCIGDWLASSHHGRGIMSAALRTLMTEWAIPRMNVRVVRAEAYTENFASTRVFEKFGFVQERIADDVVTTNSGVTWHGVRLLWWKHS</sequence>
<evidence type="ECO:0000313" key="4">
    <source>
        <dbReference type="Proteomes" id="UP000076727"/>
    </source>
</evidence>
<dbReference type="Pfam" id="PF13302">
    <property type="entry name" value="Acetyltransf_3"/>
    <property type="match status" value="1"/>
</dbReference>
<accession>A0A165UIV9</accession>
<evidence type="ECO:0000256" key="1">
    <source>
        <dbReference type="SAM" id="MobiDB-lite"/>
    </source>
</evidence>